<dbReference type="EMBL" id="QURL01000004">
    <property type="protein sequence ID" value="RFC63608.1"/>
    <property type="molecule type" value="Genomic_DNA"/>
</dbReference>
<sequence length="135" mass="14849">MIDRFGQTEMIRLSEPEDRTAEAVNPAKIELAIADAAALINDYLRKRYRVPLVAVPLSVTRSACVLARYDLAQGERTNPTEEMRLARKEVIAWLEGLSKGEIELDGVPSGSGPSPASGARVSDRSRPFDHDRIMG</sequence>
<feature type="compositionally biased region" description="Basic and acidic residues" evidence="1">
    <location>
        <begin position="121"/>
        <end position="135"/>
    </location>
</feature>
<protein>
    <submittedName>
        <fullName evidence="2">DUF1320 domain-containing protein</fullName>
    </submittedName>
</protein>
<gene>
    <name evidence="2" type="ORF">DYI37_11420</name>
</gene>
<keyword evidence="3" id="KW-1185">Reference proteome</keyword>
<organism evidence="2 3">
    <name type="scientific">Fulvimarina endophytica</name>
    <dbReference type="NCBI Taxonomy" id="2293836"/>
    <lineage>
        <taxon>Bacteria</taxon>
        <taxon>Pseudomonadati</taxon>
        <taxon>Pseudomonadota</taxon>
        <taxon>Alphaproteobacteria</taxon>
        <taxon>Hyphomicrobiales</taxon>
        <taxon>Aurantimonadaceae</taxon>
        <taxon>Fulvimarina</taxon>
    </lineage>
</organism>
<evidence type="ECO:0000313" key="3">
    <source>
        <dbReference type="Proteomes" id="UP000264310"/>
    </source>
</evidence>
<feature type="region of interest" description="Disordered" evidence="1">
    <location>
        <begin position="104"/>
        <end position="135"/>
    </location>
</feature>
<dbReference type="OrthoDB" id="9812088at2"/>
<comment type="caution">
    <text evidence="2">The sequence shown here is derived from an EMBL/GenBank/DDBJ whole genome shotgun (WGS) entry which is preliminary data.</text>
</comment>
<reference evidence="2 3" key="1">
    <citation type="submission" date="2018-08" db="EMBL/GenBank/DDBJ databases">
        <title>Fulvimarina sp. 85, whole genome shotgun sequence.</title>
        <authorList>
            <person name="Tuo L."/>
        </authorList>
    </citation>
    <scope>NUCLEOTIDE SEQUENCE [LARGE SCALE GENOMIC DNA]</scope>
    <source>
        <strain evidence="2 3">85</strain>
    </source>
</reference>
<accession>A0A371X303</accession>
<evidence type="ECO:0000256" key="1">
    <source>
        <dbReference type="SAM" id="MobiDB-lite"/>
    </source>
</evidence>
<name>A0A371X303_9HYPH</name>
<proteinExistence type="predicted"/>
<feature type="compositionally biased region" description="Low complexity" evidence="1">
    <location>
        <begin position="108"/>
        <end position="119"/>
    </location>
</feature>
<evidence type="ECO:0000313" key="2">
    <source>
        <dbReference type="EMBL" id="RFC63608.1"/>
    </source>
</evidence>
<dbReference type="Pfam" id="PF07030">
    <property type="entry name" value="Phage_Mu_Gp36"/>
    <property type="match status" value="1"/>
</dbReference>
<dbReference type="InterPro" id="IPR009752">
    <property type="entry name" value="Phage_Mu_GpJ"/>
</dbReference>
<dbReference type="Proteomes" id="UP000264310">
    <property type="component" value="Unassembled WGS sequence"/>
</dbReference>
<dbReference type="AlphaFoldDB" id="A0A371X303"/>